<reference evidence="1 2" key="1">
    <citation type="submission" date="2021-06" db="EMBL/GenBank/DDBJ databases">
        <authorList>
            <person name="Kallberg Y."/>
            <person name="Tangrot J."/>
            <person name="Rosling A."/>
        </authorList>
    </citation>
    <scope>NUCLEOTIDE SEQUENCE [LARGE SCALE GENOMIC DNA]</scope>
    <source>
        <strain evidence="1 2">120-4 pot B 10/14</strain>
    </source>
</reference>
<comment type="caution">
    <text evidence="1">The sequence shown here is derived from an EMBL/GenBank/DDBJ whole genome shotgun (WGS) entry which is preliminary data.</text>
</comment>
<name>A0ABN7VTF9_GIGMA</name>
<accession>A0ABN7VTF9</accession>
<proteinExistence type="predicted"/>
<dbReference type="Proteomes" id="UP000789901">
    <property type="component" value="Unassembled WGS sequence"/>
</dbReference>
<evidence type="ECO:0000313" key="2">
    <source>
        <dbReference type="Proteomes" id="UP000789901"/>
    </source>
</evidence>
<gene>
    <name evidence="1" type="ORF">GMARGA_LOCUS22642</name>
</gene>
<feature type="non-terminal residue" evidence="1">
    <location>
        <position position="89"/>
    </location>
</feature>
<dbReference type="EMBL" id="CAJVQB010022044">
    <property type="protein sequence ID" value="CAG8798646.1"/>
    <property type="molecule type" value="Genomic_DNA"/>
</dbReference>
<organism evidence="1 2">
    <name type="scientific">Gigaspora margarita</name>
    <dbReference type="NCBI Taxonomy" id="4874"/>
    <lineage>
        <taxon>Eukaryota</taxon>
        <taxon>Fungi</taxon>
        <taxon>Fungi incertae sedis</taxon>
        <taxon>Mucoromycota</taxon>
        <taxon>Glomeromycotina</taxon>
        <taxon>Glomeromycetes</taxon>
        <taxon>Diversisporales</taxon>
        <taxon>Gigasporaceae</taxon>
        <taxon>Gigaspora</taxon>
    </lineage>
</organism>
<sequence>MKQTKIKNLKLLQKAVYRARRVKNNLAHKEEIEKHINNRFNNFAQNTSKIIDKEVRKHYEKWIQTNPLNSEKWSEWATEYEPIQSIDPE</sequence>
<keyword evidence="2" id="KW-1185">Reference proteome</keyword>
<protein>
    <submittedName>
        <fullName evidence="1">35172_t:CDS:1</fullName>
    </submittedName>
</protein>
<evidence type="ECO:0000313" key="1">
    <source>
        <dbReference type="EMBL" id="CAG8798646.1"/>
    </source>
</evidence>